<feature type="signal peptide" evidence="4">
    <location>
        <begin position="1"/>
        <end position="22"/>
    </location>
</feature>
<dbReference type="EMBL" id="JAPQKQ010000003">
    <property type="protein sequence ID" value="KAJ5202337.1"/>
    <property type="molecule type" value="Genomic_DNA"/>
</dbReference>
<feature type="chain" id="PRO_5040784178" description="mRNA stability protein" evidence="4">
    <location>
        <begin position="23"/>
        <end position="236"/>
    </location>
</feature>
<accession>A0A9W9SY12</accession>
<protein>
    <recommendedName>
        <fullName evidence="2">mRNA stability protein</fullName>
    </recommendedName>
</protein>
<evidence type="ECO:0000256" key="4">
    <source>
        <dbReference type="SAM" id="SignalP"/>
    </source>
</evidence>
<feature type="compositionally biased region" description="Polar residues" evidence="3">
    <location>
        <begin position="183"/>
        <end position="195"/>
    </location>
</feature>
<feature type="region of interest" description="Disordered" evidence="3">
    <location>
        <begin position="120"/>
        <end position="147"/>
    </location>
</feature>
<sequence>MLLLMGIGIFASVWVTPGGSHSDNSEAGFWLTWNTSQSIGLKHQLQFTKPWARFVEYFDEETIRQPWFIRLDDQSMVAPDLIDDTELKYQRWFRERYPEVEKIKLNGDYLNESFWSNPYSPPSESEKRHFSPYEKRPHGDLLGQQSKDRTYFDSGDLALSAAHQVTNNGAIQTGKAHPHRESISSPYSPVPSTSNVDKDANEGLYRKMSGLEKQGPLYQQSGIEYEAPTNKGEQGK</sequence>
<dbReference type="Pfam" id="PF04667">
    <property type="entry name" value="Endosulfine"/>
    <property type="match status" value="1"/>
</dbReference>
<evidence type="ECO:0000313" key="6">
    <source>
        <dbReference type="Proteomes" id="UP001150942"/>
    </source>
</evidence>
<proteinExistence type="inferred from homology"/>
<comment type="caution">
    <text evidence="5">The sequence shown here is derived from an EMBL/GenBank/DDBJ whole genome shotgun (WGS) entry which is preliminary data.</text>
</comment>
<dbReference type="AlphaFoldDB" id="A0A9W9SY12"/>
<feature type="compositionally biased region" description="Basic and acidic residues" evidence="3">
    <location>
        <begin position="124"/>
        <end position="139"/>
    </location>
</feature>
<feature type="region of interest" description="Disordered" evidence="3">
    <location>
        <begin position="172"/>
        <end position="236"/>
    </location>
</feature>
<comment type="function">
    <text evidence="2">Plays an essential role in initiation of the G0 program by preventing the degradation of specific nutrient-regulated mRNAs via the 5'-3' mRNA decay pathway.</text>
</comment>
<dbReference type="Proteomes" id="UP001150942">
    <property type="component" value="Unassembled WGS sequence"/>
</dbReference>
<evidence type="ECO:0000256" key="2">
    <source>
        <dbReference type="RuleBase" id="RU363120"/>
    </source>
</evidence>
<gene>
    <name evidence="5" type="ORF">N7449_004416</name>
</gene>
<evidence type="ECO:0000256" key="1">
    <source>
        <dbReference type="ARBA" id="ARBA00010520"/>
    </source>
</evidence>
<keyword evidence="6" id="KW-1185">Reference proteome</keyword>
<organism evidence="5 6">
    <name type="scientific">Penicillium cf. viridicatum</name>
    <dbReference type="NCBI Taxonomy" id="2972119"/>
    <lineage>
        <taxon>Eukaryota</taxon>
        <taxon>Fungi</taxon>
        <taxon>Dikarya</taxon>
        <taxon>Ascomycota</taxon>
        <taxon>Pezizomycotina</taxon>
        <taxon>Eurotiomycetes</taxon>
        <taxon>Eurotiomycetidae</taxon>
        <taxon>Eurotiales</taxon>
        <taxon>Aspergillaceae</taxon>
        <taxon>Penicillium</taxon>
    </lineage>
</organism>
<dbReference type="InterPro" id="IPR006760">
    <property type="entry name" value="Endosulphine"/>
</dbReference>
<evidence type="ECO:0000313" key="5">
    <source>
        <dbReference type="EMBL" id="KAJ5202337.1"/>
    </source>
</evidence>
<name>A0A9W9SY12_9EURO</name>
<feature type="compositionally biased region" description="Basic and acidic residues" evidence="3">
    <location>
        <begin position="196"/>
        <end position="205"/>
    </location>
</feature>
<keyword evidence="4" id="KW-0732">Signal</keyword>
<reference evidence="5" key="1">
    <citation type="submission" date="2022-11" db="EMBL/GenBank/DDBJ databases">
        <authorList>
            <person name="Petersen C."/>
        </authorList>
    </citation>
    <scope>NUCLEOTIDE SEQUENCE</scope>
    <source>
        <strain evidence="5">IBT 20477</strain>
    </source>
</reference>
<dbReference type="OrthoDB" id="5949865at2759"/>
<evidence type="ECO:0000256" key="3">
    <source>
        <dbReference type="SAM" id="MobiDB-lite"/>
    </source>
</evidence>
<reference evidence="5" key="2">
    <citation type="journal article" date="2023" name="IMA Fungus">
        <title>Comparative genomic study of the Penicillium genus elucidates a diverse pangenome and 15 lateral gene transfer events.</title>
        <authorList>
            <person name="Petersen C."/>
            <person name="Sorensen T."/>
            <person name="Nielsen M.R."/>
            <person name="Sondergaard T.E."/>
            <person name="Sorensen J.L."/>
            <person name="Fitzpatrick D.A."/>
            <person name="Frisvad J.C."/>
            <person name="Nielsen K.L."/>
        </authorList>
    </citation>
    <scope>NUCLEOTIDE SEQUENCE</scope>
    <source>
        <strain evidence="5">IBT 20477</strain>
    </source>
</reference>
<comment type="similarity">
    <text evidence="1 2">Belongs to the endosulfine family.</text>
</comment>